<sequence length="168" mass="17281">MPEFDPAAILEVLACHEVDYVLIGGYAALLRGSGMATIDIDIVPARPGPNLANLAAALTDLGAKIRAAGTEALPFSASAESLQGMSVLNLTTRFGDLDLTFAPSGFVDGFDALRVGATAMTNEKKAVAGDPQPATAIFVGSHTPSALGINLVKCLPAGIRRYQSEPLG</sequence>
<dbReference type="Gene3D" id="3.30.460.40">
    <property type="match status" value="1"/>
</dbReference>
<evidence type="ECO:0000313" key="2">
    <source>
        <dbReference type="Proteomes" id="UP000243140"/>
    </source>
</evidence>
<gene>
    <name evidence="1" type="ORF">BST29_15960</name>
</gene>
<evidence type="ECO:0008006" key="3">
    <source>
        <dbReference type="Google" id="ProtNLM"/>
    </source>
</evidence>
<dbReference type="InterPro" id="IPR043519">
    <property type="entry name" value="NT_sf"/>
</dbReference>
<keyword evidence="2" id="KW-1185">Reference proteome</keyword>
<dbReference type="Proteomes" id="UP000243140">
    <property type="component" value="Unassembled WGS sequence"/>
</dbReference>
<protein>
    <recommendedName>
        <fullName evidence="3">Nucleotidyltransferase</fullName>
    </recommendedName>
</protein>
<dbReference type="EMBL" id="MVHV01000016">
    <property type="protein sequence ID" value="ORA80640.1"/>
    <property type="molecule type" value="Genomic_DNA"/>
</dbReference>
<organism evidence="1 2">
    <name type="scientific">Mycobacterium malmoense</name>
    <dbReference type="NCBI Taxonomy" id="1780"/>
    <lineage>
        <taxon>Bacteria</taxon>
        <taxon>Bacillati</taxon>
        <taxon>Actinomycetota</taxon>
        <taxon>Actinomycetes</taxon>
        <taxon>Mycobacteriales</taxon>
        <taxon>Mycobacteriaceae</taxon>
        <taxon>Mycobacterium</taxon>
    </lineage>
</organism>
<name>A0ABX3SPC7_MYCMA</name>
<comment type="caution">
    <text evidence="1">The sequence shown here is derived from an EMBL/GenBank/DDBJ whole genome shotgun (WGS) entry which is preliminary data.</text>
</comment>
<dbReference type="SUPFAM" id="SSF81301">
    <property type="entry name" value="Nucleotidyltransferase"/>
    <property type="match status" value="1"/>
</dbReference>
<evidence type="ECO:0000313" key="1">
    <source>
        <dbReference type="EMBL" id="ORA80640.1"/>
    </source>
</evidence>
<proteinExistence type="predicted"/>
<accession>A0ABX3SPC7</accession>
<reference evidence="1 2" key="1">
    <citation type="submission" date="2017-02" db="EMBL/GenBank/DDBJ databases">
        <title>The new phylogeny of genus Mycobacterium.</title>
        <authorList>
            <person name="Tortoli E."/>
            <person name="Trovato A."/>
            <person name="Cirillo D.M."/>
        </authorList>
    </citation>
    <scope>NUCLEOTIDE SEQUENCE [LARGE SCALE GENOMIC DNA]</scope>
    <source>
        <strain evidence="1 2">IP1130001</strain>
    </source>
</reference>